<feature type="non-terminal residue" evidence="1">
    <location>
        <position position="159"/>
    </location>
</feature>
<protein>
    <submittedName>
        <fullName evidence="1">Uncharacterized protein</fullName>
    </submittedName>
</protein>
<name>A0A1Y5I8L3_OSTTA</name>
<dbReference type="AlphaFoldDB" id="A0A1Y5I8L3"/>
<reference evidence="1" key="1">
    <citation type="submission" date="2017-04" db="EMBL/GenBank/DDBJ databases">
        <title>Population genomics of picophytoplankton unveils novel chromosome hypervariability.</title>
        <authorList>
            <consortium name="DOE Joint Genome Institute"/>
            <person name="Blanc-Mathieu R."/>
            <person name="Krasovec M."/>
            <person name="Hebrard M."/>
            <person name="Yau S."/>
            <person name="Desgranges E."/>
            <person name="Martin J."/>
            <person name="Schackwitz W."/>
            <person name="Kuo A."/>
            <person name="Salin G."/>
            <person name="Donnadieu C."/>
            <person name="Desdevises Y."/>
            <person name="Sanchez-Ferandin S."/>
            <person name="Moreau H."/>
            <person name="Rivals E."/>
            <person name="Grigoriev I.V."/>
            <person name="Grimsley N."/>
            <person name="Eyre-Walker A."/>
            <person name="Piganeau G."/>
        </authorList>
    </citation>
    <scope>NUCLEOTIDE SEQUENCE [LARGE SCALE GENOMIC DNA]</scope>
    <source>
        <strain evidence="1">RCC 1115</strain>
    </source>
</reference>
<evidence type="ECO:0000313" key="1">
    <source>
        <dbReference type="EMBL" id="OUS45037.1"/>
    </source>
</evidence>
<dbReference type="EMBL" id="KZ155793">
    <property type="protein sequence ID" value="OUS45037.1"/>
    <property type="molecule type" value="Genomic_DNA"/>
</dbReference>
<sequence length="159" mass="17349">METPARAGAIVDLARAVFERCDPIAANRADHEVGHDDGKDDLFDAIARRDPGRARGILRDGNACVRWLVFGEASRRTGNTAAHAAAMQNDVETLEAILDGLRFVSKTFAVQCRRYDCGISYGLELVRLGANGLDWETEERNAAEAVAEAVTRYFLAAPN</sequence>
<gene>
    <name evidence="1" type="ORF">BE221DRAFT_53377</name>
</gene>
<accession>A0A1Y5I8L3</accession>
<proteinExistence type="predicted"/>
<organism evidence="1">
    <name type="scientific">Ostreococcus tauri</name>
    <name type="common">Marine green alga</name>
    <dbReference type="NCBI Taxonomy" id="70448"/>
    <lineage>
        <taxon>Eukaryota</taxon>
        <taxon>Viridiplantae</taxon>
        <taxon>Chlorophyta</taxon>
        <taxon>Mamiellophyceae</taxon>
        <taxon>Mamiellales</taxon>
        <taxon>Bathycoccaceae</taxon>
        <taxon>Ostreococcus</taxon>
    </lineage>
</organism>
<dbReference type="Proteomes" id="UP000195557">
    <property type="component" value="Unassembled WGS sequence"/>
</dbReference>